<accession>A0A0K9YNQ3</accession>
<dbReference type="Proteomes" id="UP000036834">
    <property type="component" value="Unassembled WGS sequence"/>
</dbReference>
<dbReference type="OrthoDB" id="2885813at2"/>
<name>A0A0K9YNQ3_9BACL</name>
<feature type="signal peptide" evidence="1">
    <location>
        <begin position="1"/>
        <end position="20"/>
    </location>
</feature>
<protein>
    <submittedName>
        <fullName evidence="3">Sporulation protein</fullName>
    </submittedName>
</protein>
<sequence length="149" mass="16967">MRTILVVLSVALLMTGCSSKSDSKAKTQSKEAEPLCAPAPVRYEQWEEQAKAIAGQVKGIDQVIAVQIDKDLDVAVKVTNFNRFRLESIQKEVSKRLKEAFPESDIHVTADKRLIRDLQKFSENPWPMDVKEACKQKKQFKQFEKKMKG</sequence>
<feature type="chain" id="PRO_5039223089" evidence="1">
    <location>
        <begin position="21"/>
        <end position="149"/>
    </location>
</feature>
<dbReference type="EMBL" id="LGIQ01000009">
    <property type="protein sequence ID" value="KNB70311.1"/>
    <property type="molecule type" value="Genomic_DNA"/>
</dbReference>
<evidence type="ECO:0000313" key="3">
    <source>
        <dbReference type="EMBL" id="KNB70311.1"/>
    </source>
</evidence>
<reference evidence="2 5" key="3">
    <citation type="submission" date="2019-06" db="EMBL/GenBank/DDBJ databases">
        <title>Whole genome shotgun sequence of Brevibacillus reuszeri NBRC 15719.</title>
        <authorList>
            <person name="Hosoyama A."/>
            <person name="Uohara A."/>
            <person name="Ohji S."/>
            <person name="Ichikawa N."/>
        </authorList>
    </citation>
    <scope>NUCLEOTIDE SEQUENCE [LARGE SCALE GENOMIC DNA]</scope>
    <source>
        <strain evidence="2 5">NBRC 15719</strain>
    </source>
</reference>
<dbReference type="PROSITE" id="PS51257">
    <property type="entry name" value="PROKAR_LIPOPROTEIN"/>
    <property type="match status" value="1"/>
</dbReference>
<dbReference type="EMBL" id="BJON01000032">
    <property type="protein sequence ID" value="GED72657.1"/>
    <property type="molecule type" value="Genomic_DNA"/>
</dbReference>
<dbReference type="RefSeq" id="WP_049739282.1">
    <property type="nucleotide sequence ID" value="NZ_BJON01000032.1"/>
</dbReference>
<evidence type="ECO:0000313" key="5">
    <source>
        <dbReference type="Proteomes" id="UP000319578"/>
    </source>
</evidence>
<organism evidence="3 4">
    <name type="scientific">Brevibacillus reuszeri</name>
    <dbReference type="NCBI Taxonomy" id="54915"/>
    <lineage>
        <taxon>Bacteria</taxon>
        <taxon>Bacillati</taxon>
        <taxon>Bacillota</taxon>
        <taxon>Bacilli</taxon>
        <taxon>Bacillales</taxon>
        <taxon>Paenibacillaceae</taxon>
        <taxon>Brevibacillus</taxon>
    </lineage>
</organism>
<dbReference type="InterPro" id="IPR019076">
    <property type="entry name" value="Spore_lipoprot_YhcN/YlaJ-like"/>
</dbReference>
<reference evidence="3" key="2">
    <citation type="submission" date="2015-07" db="EMBL/GenBank/DDBJ databases">
        <title>MeaNS - Measles Nucleotide Surveillance Program.</title>
        <authorList>
            <person name="Tran T."/>
            <person name="Druce J."/>
        </authorList>
    </citation>
    <scope>NUCLEOTIDE SEQUENCE</scope>
    <source>
        <strain evidence="3">DSM 9887</strain>
    </source>
</reference>
<comment type="caution">
    <text evidence="3">The sequence shown here is derived from an EMBL/GenBank/DDBJ whole genome shotgun (WGS) entry which is preliminary data.</text>
</comment>
<reference evidence="4" key="1">
    <citation type="submission" date="2015-07" db="EMBL/GenBank/DDBJ databases">
        <title>Genome sequencing project for genomic taxonomy and phylogenomics of Bacillus-like bacteria.</title>
        <authorList>
            <person name="Liu B."/>
            <person name="Wang J."/>
            <person name="Zhu Y."/>
            <person name="Liu G."/>
            <person name="Chen Q."/>
            <person name="Chen Z."/>
            <person name="Lan J."/>
            <person name="Che J."/>
            <person name="Ge C."/>
            <person name="Shi H."/>
            <person name="Pan Z."/>
            <person name="Liu X."/>
        </authorList>
    </citation>
    <scope>NUCLEOTIDE SEQUENCE [LARGE SCALE GENOMIC DNA]</scope>
    <source>
        <strain evidence="4">DSM 9887</strain>
    </source>
</reference>
<keyword evidence="1" id="KW-0732">Signal</keyword>
<dbReference type="PATRIC" id="fig|54915.3.peg.2041"/>
<dbReference type="Proteomes" id="UP000319578">
    <property type="component" value="Unassembled WGS sequence"/>
</dbReference>
<evidence type="ECO:0000313" key="4">
    <source>
        <dbReference type="Proteomes" id="UP000036834"/>
    </source>
</evidence>
<evidence type="ECO:0000313" key="2">
    <source>
        <dbReference type="EMBL" id="GED72657.1"/>
    </source>
</evidence>
<dbReference type="AlphaFoldDB" id="A0A0K9YNQ3"/>
<gene>
    <name evidence="3" type="ORF">ADS79_15225</name>
    <name evidence="2" type="ORF">BRE01_63590</name>
</gene>
<keyword evidence="5" id="KW-1185">Reference proteome</keyword>
<dbReference type="Pfam" id="PF09580">
    <property type="entry name" value="Spore_YhcN_YlaJ"/>
    <property type="match status" value="1"/>
</dbReference>
<evidence type="ECO:0000256" key="1">
    <source>
        <dbReference type="SAM" id="SignalP"/>
    </source>
</evidence>
<proteinExistence type="predicted"/>